<feature type="region of interest" description="Disordered" evidence="1">
    <location>
        <begin position="1"/>
        <end position="32"/>
    </location>
</feature>
<evidence type="ECO:0000313" key="2">
    <source>
        <dbReference type="EMBL" id="KAK6754990.1"/>
    </source>
</evidence>
<organism evidence="2 3">
    <name type="scientific">Necator americanus</name>
    <name type="common">Human hookworm</name>
    <dbReference type="NCBI Taxonomy" id="51031"/>
    <lineage>
        <taxon>Eukaryota</taxon>
        <taxon>Metazoa</taxon>
        <taxon>Ecdysozoa</taxon>
        <taxon>Nematoda</taxon>
        <taxon>Chromadorea</taxon>
        <taxon>Rhabditida</taxon>
        <taxon>Rhabditina</taxon>
        <taxon>Rhabditomorpha</taxon>
        <taxon>Strongyloidea</taxon>
        <taxon>Ancylostomatidae</taxon>
        <taxon>Bunostominae</taxon>
        <taxon>Necator</taxon>
    </lineage>
</organism>
<dbReference type="Proteomes" id="UP001303046">
    <property type="component" value="Unassembled WGS sequence"/>
</dbReference>
<sequence>MVGLQNEARRNGDGNKGNAPVTEPPRNTPSHLVPIRAVSVTKTRSAYSQCEHILLRCCKQCSYSLYNSHLIMFTISFDRKGIWHHFYILAPLASPKSDFDRTESPILYSFSSNKTGQLVFLSGVLTWCA</sequence>
<comment type="caution">
    <text evidence="2">The sequence shown here is derived from an EMBL/GenBank/DDBJ whole genome shotgun (WGS) entry which is preliminary data.</text>
</comment>
<evidence type="ECO:0000313" key="3">
    <source>
        <dbReference type="Proteomes" id="UP001303046"/>
    </source>
</evidence>
<evidence type="ECO:0000256" key="1">
    <source>
        <dbReference type="SAM" id="MobiDB-lite"/>
    </source>
</evidence>
<proteinExistence type="predicted"/>
<protein>
    <submittedName>
        <fullName evidence="2">Uncharacterized protein</fullName>
    </submittedName>
</protein>
<dbReference type="EMBL" id="JAVFWL010000005">
    <property type="protein sequence ID" value="KAK6754990.1"/>
    <property type="molecule type" value="Genomic_DNA"/>
</dbReference>
<reference evidence="2 3" key="1">
    <citation type="submission" date="2023-08" db="EMBL/GenBank/DDBJ databases">
        <title>A Necator americanus chromosomal reference genome.</title>
        <authorList>
            <person name="Ilik V."/>
            <person name="Petrzelkova K.J."/>
            <person name="Pardy F."/>
            <person name="Fuh T."/>
            <person name="Niatou-Singa F.S."/>
            <person name="Gouil Q."/>
            <person name="Baker L."/>
            <person name="Ritchie M.E."/>
            <person name="Jex A.R."/>
            <person name="Gazzola D."/>
            <person name="Li H."/>
            <person name="Toshio Fujiwara R."/>
            <person name="Zhan B."/>
            <person name="Aroian R.V."/>
            <person name="Pafco B."/>
            <person name="Schwarz E.M."/>
        </authorList>
    </citation>
    <scope>NUCLEOTIDE SEQUENCE [LARGE SCALE GENOMIC DNA]</scope>
    <source>
        <strain evidence="2 3">Aroian</strain>
        <tissue evidence="2">Whole animal</tissue>
    </source>
</reference>
<accession>A0ABR1DXA2</accession>
<name>A0ABR1DXA2_NECAM</name>
<gene>
    <name evidence="2" type="primary">Necator_chrV.g18556</name>
    <name evidence="2" type="ORF">RB195_013765</name>
</gene>
<keyword evidence="3" id="KW-1185">Reference proteome</keyword>